<name>A0A1H2HIZ8_9BACT</name>
<evidence type="ECO:0000313" key="2">
    <source>
        <dbReference type="Proteomes" id="UP000199608"/>
    </source>
</evidence>
<dbReference type="AlphaFoldDB" id="A0A1H2HIZ8"/>
<evidence type="ECO:0000313" key="1">
    <source>
        <dbReference type="EMBL" id="SDU31766.1"/>
    </source>
</evidence>
<sequence>MTWEITFYNKKIEEQTLSFPAGILANLIHILELIEEFGPNLGKPHTAAMGKGLFEIRAKGKEGIGRSFFCSIENNEIVILHSIIKKTQKTPKKDLALAIKRMKEIKGGNKK</sequence>
<dbReference type="RefSeq" id="WP_014958749.1">
    <property type="nucleotide sequence ID" value="NZ_FNLL01000006.1"/>
</dbReference>
<protein>
    <submittedName>
        <fullName evidence="1">Phage-related protein</fullName>
    </submittedName>
</protein>
<dbReference type="Proteomes" id="UP000199608">
    <property type="component" value="Unassembled WGS sequence"/>
</dbReference>
<accession>A0A1H2HIZ8</accession>
<dbReference type="Pfam" id="PF05973">
    <property type="entry name" value="Gp49"/>
    <property type="match status" value="1"/>
</dbReference>
<reference evidence="2" key="1">
    <citation type="submission" date="2016-10" db="EMBL/GenBank/DDBJ databases">
        <authorList>
            <person name="Varghese N."/>
            <person name="Submissions S."/>
        </authorList>
    </citation>
    <scope>NUCLEOTIDE SEQUENCE [LARGE SCALE GENOMIC DNA]</scope>
    <source>
        <strain evidence="2">DSM 3384</strain>
    </source>
</reference>
<dbReference type="InterPro" id="IPR009241">
    <property type="entry name" value="HigB-like"/>
</dbReference>
<gene>
    <name evidence="1" type="ORF">SAMN04487931_106271</name>
</gene>
<dbReference type="EMBL" id="FNLL01000006">
    <property type="protein sequence ID" value="SDU31766.1"/>
    <property type="molecule type" value="Genomic_DNA"/>
</dbReference>
<organism evidence="1 2">
    <name type="scientific">Desulfobacula phenolica</name>
    <dbReference type="NCBI Taxonomy" id="90732"/>
    <lineage>
        <taxon>Bacteria</taxon>
        <taxon>Pseudomonadati</taxon>
        <taxon>Thermodesulfobacteriota</taxon>
        <taxon>Desulfobacteria</taxon>
        <taxon>Desulfobacterales</taxon>
        <taxon>Desulfobacteraceae</taxon>
        <taxon>Desulfobacula</taxon>
    </lineage>
</organism>
<keyword evidence="2" id="KW-1185">Reference proteome</keyword>
<proteinExistence type="predicted"/>